<name>A0A8H6VYS0_9AGAR</name>
<dbReference type="SUPFAM" id="SSF52047">
    <property type="entry name" value="RNI-like"/>
    <property type="match status" value="1"/>
</dbReference>
<evidence type="ECO:0008006" key="4">
    <source>
        <dbReference type="Google" id="ProtNLM"/>
    </source>
</evidence>
<dbReference type="RefSeq" id="XP_037217135.1">
    <property type="nucleotide sequence ID" value="XM_037365723.1"/>
</dbReference>
<dbReference type="OrthoDB" id="3347347at2759"/>
<evidence type="ECO:0000256" key="1">
    <source>
        <dbReference type="SAM" id="MobiDB-lite"/>
    </source>
</evidence>
<organism evidence="2 3">
    <name type="scientific">Mycena indigotica</name>
    <dbReference type="NCBI Taxonomy" id="2126181"/>
    <lineage>
        <taxon>Eukaryota</taxon>
        <taxon>Fungi</taxon>
        <taxon>Dikarya</taxon>
        <taxon>Basidiomycota</taxon>
        <taxon>Agaricomycotina</taxon>
        <taxon>Agaricomycetes</taxon>
        <taxon>Agaricomycetidae</taxon>
        <taxon>Agaricales</taxon>
        <taxon>Marasmiineae</taxon>
        <taxon>Mycenaceae</taxon>
        <taxon>Mycena</taxon>
    </lineage>
</organism>
<gene>
    <name evidence="2" type="ORF">MIND_00908300</name>
</gene>
<dbReference type="EMBL" id="JACAZF010000008">
    <property type="protein sequence ID" value="KAF7296776.1"/>
    <property type="molecule type" value="Genomic_DNA"/>
</dbReference>
<keyword evidence="3" id="KW-1185">Reference proteome</keyword>
<reference evidence="2" key="1">
    <citation type="submission" date="2020-05" db="EMBL/GenBank/DDBJ databases">
        <title>Mycena genomes resolve the evolution of fungal bioluminescence.</title>
        <authorList>
            <person name="Tsai I.J."/>
        </authorList>
    </citation>
    <scope>NUCLEOTIDE SEQUENCE</scope>
    <source>
        <strain evidence="2">171206Taipei</strain>
    </source>
</reference>
<accession>A0A8H6VYS0</accession>
<dbReference type="Proteomes" id="UP000636479">
    <property type="component" value="Unassembled WGS sequence"/>
</dbReference>
<evidence type="ECO:0000313" key="3">
    <source>
        <dbReference type="Proteomes" id="UP000636479"/>
    </source>
</evidence>
<sequence>MHIVLETAELLGLICSELAAANAHESLATLARTSPAFTESALDALWLSQDTIFNLIRLLPDDLWALDTEKRVVFIRATNETDFALFLQYTKRVRHLTCSVFYMGRGLPSGAQWVNMRMVFDSLFDRFRHTVIFPNIRRLGWVVRNTEHYNPWLSLFLGPFLHSIDVAYAGIGSDALLSLIRQSTSVQSLTHCRLSGAPVSLPAMQHVSALLQRLTAVKELVISNLDVPATQTLGQLKHLKTLDIFLPVPADAPLGSIVAHSLPFSSLESLTTTVDNSCGGDLQQLHDFFQLWEAGSVPLRTLQTTVIDEIPSAGLLKDIFCLLADGCAPNTLQTMIFVLQANDRVIRASTTSPHIGVALRPLLRMASLSNVNIELPFGIHVDDSFLGDAAQSWPHLKRLTLARSQADPDDTVTGPIPPSVPPPRSPRPRATLLGLAALAQHCLQLEYLSLSVDTTIPAPESWPDILGLGSTAPTAGSKPWPERNTCPLTCFNTRDSPVTNPPCGGLVSRCYVPQSPGNQDTAYDALRDI</sequence>
<dbReference type="GeneID" id="59348239"/>
<comment type="caution">
    <text evidence="2">The sequence shown here is derived from an EMBL/GenBank/DDBJ whole genome shotgun (WGS) entry which is preliminary data.</text>
</comment>
<feature type="region of interest" description="Disordered" evidence="1">
    <location>
        <begin position="404"/>
        <end position="428"/>
    </location>
</feature>
<evidence type="ECO:0000313" key="2">
    <source>
        <dbReference type="EMBL" id="KAF7296776.1"/>
    </source>
</evidence>
<dbReference type="Gene3D" id="3.80.10.10">
    <property type="entry name" value="Ribonuclease Inhibitor"/>
    <property type="match status" value="1"/>
</dbReference>
<dbReference type="InterPro" id="IPR032675">
    <property type="entry name" value="LRR_dom_sf"/>
</dbReference>
<feature type="compositionally biased region" description="Pro residues" evidence="1">
    <location>
        <begin position="415"/>
        <end position="425"/>
    </location>
</feature>
<protein>
    <recommendedName>
        <fullName evidence="4">F-box domain-containing protein</fullName>
    </recommendedName>
</protein>
<proteinExistence type="predicted"/>
<dbReference type="AlphaFoldDB" id="A0A8H6VYS0"/>